<comment type="caution">
    <text evidence="1">The sequence shown here is derived from an EMBL/GenBank/DDBJ whole genome shotgun (WGS) entry which is preliminary data.</text>
</comment>
<reference evidence="1 2" key="1">
    <citation type="journal article" date="2020" name="IScience">
        <title>Genome Sequencing of the Endangered Kingdonia uniflora (Circaeasteraceae, Ranunculales) Reveals Potential Mechanisms of Evolutionary Specialization.</title>
        <authorList>
            <person name="Sun Y."/>
            <person name="Deng T."/>
            <person name="Zhang A."/>
            <person name="Moore M.J."/>
            <person name="Landis J.B."/>
            <person name="Lin N."/>
            <person name="Zhang H."/>
            <person name="Zhang X."/>
            <person name="Huang J."/>
            <person name="Zhang X."/>
            <person name="Sun H."/>
            <person name="Wang H."/>
        </authorList>
    </citation>
    <scope>NUCLEOTIDE SEQUENCE [LARGE SCALE GENOMIC DNA]</scope>
    <source>
        <strain evidence="1">TB1705</strain>
        <tissue evidence="1">Leaf</tissue>
    </source>
</reference>
<evidence type="ECO:0000313" key="1">
    <source>
        <dbReference type="EMBL" id="KAF6149925.1"/>
    </source>
</evidence>
<dbReference type="EMBL" id="JACGCM010001775">
    <property type="protein sequence ID" value="KAF6149925.1"/>
    <property type="molecule type" value="Genomic_DNA"/>
</dbReference>
<dbReference type="Proteomes" id="UP000541444">
    <property type="component" value="Unassembled WGS sequence"/>
</dbReference>
<gene>
    <name evidence="1" type="ORF">GIB67_008646</name>
</gene>
<keyword evidence="2" id="KW-1185">Reference proteome</keyword>
<organism evidence="1 2">
    <name type="scientific">Kingdonia uniflora</name>
    <dbReference type="NCBI Taxonomy" id="39325"/>
    <lineage>
        <taxon>Eukaryota</taxon>
        <taxon>Viridiplantae</taxon>
        <taxon>Streptophyta</taxon>
        <taxon>Embryophyta</taxon>
        <taxon>Tracheophyta</taxon>
        <taxon>Spermatophyta</taxon>
        <taxon>Magnoliopsida</taxon>
        <taxon>Ranunculales</taxon>
        <taxon>Circaeasteraceae</taxon>
        <taxon>Kingdonia</taxon>
    </lineage>
</organism>
<dbReference type="AlphaFoldDB" id="A0A7J7M4Y0"/>
<sequence length="88" mass="9768">SSFWSLSQTFSPNNPYLTLPLLLPCIFFLPSDRTYPQEYSGVSTSIESYEIVIFGVPDVGASRSVLVKLSGLSLKFNFLETLRPGCPM</sequence>
<evidence type="ECO:0000313" key="2">
    <source>
        <dbReference type="Proteomes" id="UP000541444"/>
    </source>
</evidence>
<name>A0A7J7M4Y0_9MAGN</name>
<accession>A0A7J7M4Y0</accession>
<proteinExistence type="predicted"/>
<protein>
    <submittedName>
        <fullName evidence="1">Uncharacterized protein</fullName>
    </submittedName>
</protein>
<feature type="non-terminal residue" evidence="1">
    <location>
        <position position="1"/>
    </location>
</feature>